<sequence length="128" mass="13612">MKKSGTLLLLIFVTTLPSFSQTQPPPPSAALLAWQDCVNDCTFKMMQDEESAFDIADAASMECWATEIGALLDLAGTESAQPAIEYAKIVDVYDACEASVTATLQAALAPFQEAEAQCILNCGTKPTS</sequence>
<dbReference type="RefSeq" id="WP_146166444.1">
    <property type="nucleotide sequence ID" value="NZ_CP160205.1"/>
</dbReference>
<evidence type="ECO:0000313" key="2">
    <source>
        <dbReference type="EMBL" id="PTR01152.1"/>
    </source>
</evidence>
<proteinExistence type="predicted"/>
<dbReference type="AlphaFoldDB" id="A0A2T5JFE6"/>
<organism evidence="2 3">
    <name type="scientific">Mucilaginibacter yixingensis</name>
    <dbReference type="NCBI Taxonomy" id="1295612"/>
    <lineage>
        <taxon>Bacteria</taxon>
        <taxon>Pseudomonadati</taxon>
        <taxon>Bacteroidota</taxon>
        <taxon>Sphingobacteriia</taxon>
        <taxon>Sphingobacteriales</taxon>
        <taxon>Sphingobacteriaceae</taxon>
        <taxon>Mucilaginibacter</taxon>
    </lineage>
</organism>
<accession>A0A2T5JFE6</accession>
<dbReference type="Proteomes" id="UP000244168">
    <property type="component" value="Unassembled WGS sequence"/>
</dbReference>
<comment type="caution">
    <text evidence="2">The sequence shown here is derived from an EMBL/GenBank/DDBJ whole genome shotgun (WGS) entry which is preliminary data.</text>
</comment>
<feature type="signal peptide" evidence="1">
    <location>
        <begin position="1"/>
        <end position="20"/>
    </location>
</feature>
<evidence type="ECO:0000313" key="3">
    <source>
        <dbReference type="Proteomes" id="UP000244168"/>
    </source>
</evidence>
<keyword evidence="3" id="KW-1185">Reference proteome</keyword>
<name>A0A2T5JFE6_9SPHI</name>
<reference evidence="2 3" key="1">
    <citation type="submission" date="2018-04" db="EMBL/GenBank/DDBJ databases">
        <title>Genomic Encyclopedia of Archaeal and Bacterial Type Strains, Phase II (KMG-II): from individual species to whole genera.</title>
        <authorList>
            <person name="Goeker M."/>
        </authorList>
    </citation>
    <scope>NUCLEOTIDE SEQUENCE [LARGE SCALE GENOMIC DNA]</scope>
    <source>
        <strain evidence="2 3">DSM 26809</strain>
    </source>
</reference>
<evidence type="ECO:0000256" key="1">
    <source>
        <dbReference type="SAM" id="SignalP"/>
    </source>
</evidence>
<gene>
    <name evidence="2" type="ORF">C8P68_101385</name>
</gene>
<keyword evidence="1" id="KW-0732">Signal</keyword>
<feature type="chain" id="PRO_5015761442" evidence="1">
    <location>
        <begin position="21"/>
        <end position="128"/>
    </location>
</feature>
<protein>
    <submittedName>
        <fullName evidence="2">Uncharacterized protein</fullName>
    </submittedName>
</protein>
<dbReference type="EMBL" id="QAOQ01000001">
    <property type="protein sequence ID" value="PTR01152.1"/>
    <property type="molecule type" value="Genomic_DNA"/>
</dbReference>